<organism evidence="2 3">
    <name type="scientific">Deinococcus lacus</name>
    <dbReference type="NCBI Taxonomy" id="392561"/>
    <lineage>
        <taxon>Bacteria</taxon>
        <taxon>Thermotogati</taxon>
        <taxon>Deinococcota</taxon>
        <taxon>Deinococci</taxon>
        <taxon>Deinococcales</taxon>
        <taxon>Deinococcaceae</taxon>
        <taxon>Deinococcus</taxon>
    </lineage>
</organism>
<sequence>MRRLLSLLLCTQLLGTPALALTPAEVADWPVIYQAGPGENQPPLPTFTAAERTLLRQIADGANARPAMKQLRQAQANLGIRPLGVDDVLFSMVAPYRSAQSERLTVFRVLEAEPPMLLAVLSGGRVSSGWLVEPRGNMLICSTQQGYTLRDINADGRREVAWVYGCGDGPSARSAVALLDWSGASCGSWAKWNLSIAALTMKTPSSPLAAWPPSMSVKGSSRAWSVWSRN</sequence>
<feature type="chain" id="PRO_5045299471" description="VCBS repeat-containing protein" evidence="1">
    <location>
        <begin position="21"/>
        <end position="230"/>
    </location>
</feature>
<keyword evidence="1" id="KW-0732">Signal</keyword>
<evidence type="ECO:0000256" key="1">
    <source>
        <dbReference type="SAM" id="SignalP"/>
    </source>
</evidence>
<protein>
    <recommendedName>
        <fullName evidence="4">VCBS repeat-containing protein</fullName>
    </recommendedName>
</protein>
<dbReference type="RefSeq" id="WP_380082534.1">
    <property type="nucleotide sequence ID" value="NZ_JBHSWD010000001.1"/>
</dbReference>
<evidence type="ECO:0008006" key="4">
    <source>
        <dbReference type="Google" id="ProtNLM"/>
    </source>
</evidence>
<comment type="caution">
    <text evidence="2">The sequence shown here is derived from an EMBL/GenBank/DDBJ whole genome shotgun (WGS) entry which is preliminary data.</text>
</comment>
<accession>A0ABW1YDM9</accession>
<evidence type="ECO:0000313" key="3">
    <source>
        <dbReference type="Proteomes" id="UP001596297"/>
    </source>
</evidence>
<evidence type="ECO:0000313" key="2">
    <source>
        <dbReference type="EMBL" id="MFC6591530.1"/>
    </source>
</evidence>
<keyword evidence="3" id="KW-1185">Reference proteome</keyword>
<gene>
    <name evidence="2" type="ORF">ACFP81_05550</name>
</gene>
<dbReference type="Proteomes" id="UP001596297">
    <property type="component" value="Unassembled WGS sequence"/>
</dbReference>
<proteinExistence type="predicted"/>
<reference evidence="3" key="1">
    <citation type="journal article" date="2019" name="Int. J. Syst. Evol. Microbiol.">
        <title>The Global Catalogue of Microorganisms (GCM) 10K type strain sequencing project: providing services to taxonomists for standard genome sequencing and annotation.</title>
        <authorList>
            <consortium name="The Broad Institute Genomics Platform"/>
            <consortium name="The Broad Institute Genome Sequencing Center for Infectious Disease"/>
            <person name="Wu L."/>
            <person name="Ma J."/>
        </authorList>
    </citation>
    <scope>NUCLEOTIDE SEQUENCE [LARGE SCALE GENOMIC DNA]</scope>
    <source>
        <strain evidence="3">CGMCC 1.15772</strain>
    </source>
</reference>
<dbReference type="EMBL" id="JBHSWD010000001">
    <property type="protein sequence ID" value="MFC6591530.1"/>
    <property type="molecule type" value="Genomic_DNA"/>
</dbReference>
<name>A0ABW1YDM9_9DEIO</name>
<feature type="signal peptide" evidence="1">
    <location>
        <begin position="1"/>
        <end position="20"/>
    </location>
</feature>